<accession>A0A2S2PRH9</accession>
<protein>
    <submittedName>
        <fullName evidence="1">Uncharacterized protein</fullName>
    </submittedName>
</protein>
<sequence>MSIDSDGRWRMYRSDTIRQEINLPCEISEVTTVSDNNTFSKLKESQFGTNNDVISMNKEIVKNDFVNASTLIYKAKKKAKETDLYLKKLHEKVLPRCQSTDITSDIVKRLIFNCTQLYIL</sequence>
<reference evidence="1" key="1">
    <citation type="submission" date="2018-04" db="EMBL/GenBank/DDBJ databases">
        <title>Transcriptome of Schizaphis graminum biotype I.</title>
        <authorList>
            <person name="Scully E.D."/>
            <person name="Geib S.M."/>
            <person name="Palmer N.A."/>
            <person name="Koch K."/>
            <person name="Bradshaw J."/>
            <person name="Heng-Moss T."/>
            <person name="Sarath G."/>
        </authorList>
    </citation>
    <scope>NUCLEOTIDE SEQUENCE</scope>
</reference>
<dbReference type="EMBL" id="GGMR01019358">
    <property type="protein sequence ID" value="MBY31977.1"/>
    <property type="molecule type" value="Transcribed_RNA"/>
</dbReference>
<gene>
    <name evidence="1" type="ORF">g.33738</name>
</gene>
<name>A0A2S2PRH9_SCHGA</name>
<proteinExistence type="predicted"/>
<dbReference type="AlphaFoldDB" id="A0A2S2PRH9"/>
<evidence type="ECO:0000313" key="1">
    <source>
        <dbReference type="EMBL" id="MBY31977.1"/>
    </source>
</evidence>
<organism evidence="1">
    <name type="scientific">Schizaphis graminum</name>
    <name type="common">Green bug aphid</name>
    <dbReference type="NCBI Taxonomy" id="13262"/>
    <lineage>
        <taxon>Eukaryota</taxon>
        <taxon>Metazoa</taxon>
        <taxon>Ecdysozoa</taxon>
        <taxon>Arthropoda</taxon>
        <taxon>Hexapoda</taxon>
        <taxon>Insecta</taxon>
        <taxon>Pterygota</taxon>
        <taxon>Neoptera</taxon>
        <taxon>Paraneoptera</taxon>
        <taxon>Hemiptera</taxon>
        <taxon>Sternorrhyncha</taxon>
        <taxon>Aphidomorpha</taxon>
        <taxon>Aphidoidea</taxon>
        <taxon>Aphididae</taxon>
        <taxon>Aphidini</taxon>
        <taxon>Schizaphis</taxon>
    </lineage>
</organism>